<gene>
    <name evidence="8" type="ORF">FHX81_1686</name>
</gene>
<dbReference type="AlphaFoldDB" id="A0A543J984"/>
<feature type="transmembrane region" description="Helical" evidence="6">
    <location>
        <begin position="20"/>
        <end position="42"/>
    </location>
</feature>
<accession>A0A543J984</accession>
<evidence type="ECO:0000256" key="5">
    <source>
        <dbReference type="ARBA" id="ARBA00023136"/>
    </source>
</evidence>
<keyword evidence="5 6" id="KW-0472">Membrane</keyword>
<dbReference type="SUPFAM" id="SSF103473">
    <property type="entry name" value="MFS general substrate transporter"/>
    <property type="match status" value="1"/>
</dbReference>
<feature type="domain" description="Major facilitator superfamily (MFS) profile" evidence="7">
    <location>
        <begin position="10"/>
        <end position="404"/>
    </location>
</feature>
<feature type="transmembrane region" description="Helical" evidence="6">
    <location>
        <begin position="176"/>
        <end position="195"/>
    </location>
</feature>
<comment type="caution">
    <text evidence="8">The sequence shown here is derived from an EMBL/GenBank/DDBJ whole genome shotgun (WGS) entry which is preliminary data.</text>
</comment>
<feature type="transmembrane region" description="Helical" evidence="6">
    <location>
        <begin position="349"/>
        <end position="368"/>
    </location>
</feature>
<dbReference type="CDD" id="cd17355">
    <property type="entry name" value="MFS_YcxA_like"/>
    <property type="match status" value="1"/>
</dbReference>
<sequence>MTGRAAGSAGGDSAGLGRVLVSLCVTQVTSWGVLVYAFPIMAPRISSSTGWHPTAVIAGFSLSQLTSALAGVVVGRVLDRRGPRLVMTSGSLLGVFATIGMALAPSLPVYLVMWFLIGVSTSAVLYQPAFAAITRWYGSARVRALTTVTLIGGLAGTVFAPLTAALLANLDWRRSYIVLACVLAAVTVPLHVWGLRRPWSPAPVVDDVVGGEPDDPRRIARSGAFVMLVVAMSLGGFAVHAVVVASVPLFAERGMSTTVAAWALGLGGVGQVLSRLGYARLANRTTPRTRTAGILLAAAITTALFAFVPGPVALLMGIAMLAGAARGVFTLLHATAITDRWGAAHYGRLSGLLSAPLIFTGALAPWVATALAGVLGGYPIVFGFLALLAGGAAVLSLAATPSRRVR</sequence>
<dbReference type="GO" id="GO:0022857">
    <property type="term" value="F:transmembrane transporter activity"/>
    <property type="evidence" value="ECO:0007669"/>
    <property type="project" value="InterPro"/>
</dbReference>
<evidence type="ECO:0000256" key="6">
    <source>
        <dbReference type="SAM" id="Phobius"/>
    </source>
</evidence>
<evidence type="ECO:0000313" key="9">
    <source>
        <dbReference type="Proteomes" id="UP000316628"/>
    </source>
</evidence>
<protein>
    <submittedName>
        <fullName evidence="8">Sugar phosphate permease</fullName>
    </submittedName>
</protein>
<feature type="transmembrane region" description="Helical" evidence="6">
    <location>
        <begin position="380"/>
        <end position="400"/>
    </location>
</feature>
<dbReference type="InterPro" id="IPR052983">
    <property type="entry name" value="MFS_Riboflavin_Transporter"/>
</dbReference>
<dbReference type="PROSITE" id="PS50850">
    <property type="entry name" value="MFS"/>
    <property type="match status" value="1"/>
</dbReference>
<dbReference type="Gene3D" id="1.20.1250.20">
    <property type="entry name" value="MFS general substrate transporter like domains"/>
    <property type="match status" value="2"/>
</dbReference>
<dbReference type="Pfam" id="PF07690">
    <property type="entry name" value="MFS_1"/>
    <property type="match status" value="1"/>
</dbReference>
<dbReference type="PANTHER" id="PTHR43385:SF1">
    <property type="entry name" value="RIBOFLAVIN TRANSPORTER RIBJ"/>
    <property type="match status" value="1"/>
</dbReference>
<feature type="transmembrane region" description="Helical" evidence="6">
    <location>
        <begin position="110"/>
        <end position="133"/>
    </location>
</feature>
<feature type="transmembrane region" description="Helical" evidence="6">
    <location>
        <begin position="259"/>
        <end position="278"/>
    </location>
</feature>
<evidence type="ECO:0000256" key="3">
    <source>
        <dbReference type="ARBA" id="ARBA00022692"/>
    </source>
</evidence>
<evidence type="ECO:0000259" key="7">
    <source>
        <dbReference type="PROSITE" id="PS50850"/>
    </source>
</evidence>
<keyword evidence="3 6" id="KW-0812">Transmembrane</keyword>
<evidence type="ECO:0000313" key="8">
    <source>
        <dbReference type="EMBL" id="TQM79379.1"/>
    </source>
</evidence>
<reference evidence="8 9" key="1">
    <citation type="submission" date="2019-06" db="EMBL/GenBank/DDBJ databases">
        <title>Sequencing the genomes of 1000 actinobacteria strains.</title>
        <authorList>
            <person name="Klenk H.-P."/>
        </authorList>
    </citation>
    <scope>NUCLEOTIDE SEQUENCE [LARGE SCALE GENOMIC DNA]</scope>
    <source>
        <strain evidence="8 9">DSM 45456</strain>
    </source>
</reference>
<dbReference type="Proteomes" id="UP000316628">
    <property type="component" value="Unassembled WGS sequence"/>
</dbReference>
<keyword evidence="2" id="KW-0813">Transport</keyword>
<keyword evidence="4 6" id="KW-1133">Transmembrane helix</keyword>
<dbReference type="EMBL" id="VFPP01000001">
    <property type="protein sequence ID" value="TQM79379.1"/>
    <property type="molecule type" value="Genomic_DNA"/>
</dbReference>
<evidence type="ECO:0000256" key="4">
    <source>
        <dbReference type="ARBA" id="ARBA00022989"/>
    </source>
</evidence>
<name>A0A543J984_9PSEU</name>
<dbReference type="InterPro" id="IPR020846">
    <property type="entry name" value="MFS_dom"/>
</dbReference>
<evidence type="ECO:0000256" key="2">
    <source>
        <dbReference type="ARBA" id="ARBA00022448"/>
    </source>
</evidence>
<proteinExistence type="predicted"/>
<dbReference type="PANTHER" id="PTHR43385">
    <property type="entry name" value="RIBOFLAVIN TRANSPORTER RIBJ"/>
    <property type="match status" value="1"/>
</dbReference>
<feature type="transmembrane region" description="Helical" evidence="6">
    <location>
        <begin position="290"/>
        <end position="308"/>
    </location>
</feature>
<evidence type="ECO:0000256" key="1">
    <source>
        <dbReference type="ARBA" id="ARBA00004651"/>
    </source>
</evidence>
<organism evidence="8 9">
    <name type="scientific">Saccharothrix saharensis</name>
    <dbReference type="NCBI Taxonomy" id="571190"/>
    <lineage>
        <taxon>Bacteria</taxon>
        <taxon>Bacillati</taxon>
        <taxon>Actinomycetota</taxon>
        <taxon>Actinomycetes</taxon>
        <taxon>Pseudonocardiales</taxon>
        <taxon>Pseudonocardiaceae</taxon>
        <taxon>Saccharothrix</taxon>
    </lineage>
</organism>
<dbReference type="GO" id="GO:0005886">
    <property type="term" value="C:plasma membrane"/>
    <property type="evidence" value="ECO:0007669"/>
    <property type="project" value="UniProtKB-SubCell"/>
</dbReference>
<feature type="transmembrane region" description="Helical" evidence="6">
    <location>
        <begin position="314"/>
        <end position="337"/>
    </location>
</feature>
<feature type="transmembrane region" description="Helical" evidence="6">
    <location>
        <begin position="85"/>
        <end position="104"/>
    </location>
</feature>
<feature type="transmembrane region" description="Helical" evidence="6">
    <location>
        <begin position="225"/>
        <end position="247"/>
    </location>
</feature>
<keyword evidence="9" id="KW-1185">Reference proteome</keyword>
<feature type="transmembrane region" description="Helical" evidence="6">
    <location>
        <begin position="54"/>
        <end position="78"/>
    </location>
</feature>
<dbReference type="InterPro" id="IPR036259">
    <property type="entry name" value="MFS_trans_sf"/>
</dbReference>
<comment type="subcellular location">
    <subcellularLocation>
        <location evidence="1">Cell membrane</location>
        <topology evidence="1">Multi-pass membrane protein</topology>
    </subcellularLocation>
</comment>
<dbReference type="InterPro" id="IPR011701">
    <property type="entry name" value="MFS"/>
</dbReference>
<feature type="transmembrane region" description="Helical" evidence="6">
    <location>
        <begin position="145"/>
        <end position="170"/>
    </location>
</feature>